<dbReference type="Proteomes" id="UP000799771">
    <property type="component" value="Unassembled WGS sequence"/>
</dbReference>
<proteinExistence type="predicted"/>
<dbReference type="GeneID" id="54411940"/>
<sequence>MAATTYDELKTYAEEHFPEYFAKLPPASIYECHARADDPSRCSLLVGEAPGAHLNLVNENYTSVYATLLRGELHFSSSRDGAYFSSRIYTSIRFHEPFSWIRMATDTDDEHYGERFLRMSVFLRYCFIANGFPGDLQVFEKDRYWCCSNEDVLSLLEKACADVVKGVNAKKAMLGIKEPEGTIVIEEADIDKLENRQVDVLQDRIERLNADFEAFRTSYKSGGQNETQEIQDLLRKVSDLGTKDDGLRLKLTDIFAQSESLETALKESRNEVATWKQKYEKLRDVVRVATDEQEYGDW</sequence>
<evidence type="ECO:0000313" key="3">
    <source>
        <dbReference type="Proteomes" id="UP000799771"/>
    </source>
</evidence>
<keyword evidence="1" id="KW-0175">Coiled coil</keyword>
<gene>
    <name evidence="2" type="ORF">P153DRAFT_396794</name>
</gene>
<name>A0A6A6AF16_9PLEO</name>
<reference evidence="2" key="1">
    <citation type="journal article" date="2020" name="Stud. Mycol.">
        <title>101 Dothideomycetes genomes: a test case for predicting lifestyles and emergence of pathogens.</title>
        <authorList>
            <person name="Haridas S."/>
            <person name="Albert R."/>
            <person name="Binder M."/>
            <person name="Bloem J."/>
            <person name="Labutti K."/>
            <person name="Salamov A."/>
            <person name="Andreopoulos B."/>
            <person name="Baker S."/>
            <person name="Barry K."/>
            <person name="Bills G."/>
            <person name="Bluhm B."/>
            <person name="Cannon C."/>
            <person name="Castanera R."/>
            <person name="Culley D."/>
            <person name="Daum C."/>
            <person name="Ezra D."/>
            <person name="Gonzalez J."/>
            <person name="Henrissat B."/>
            <person name="Kuo A."/>
            <person name="Liang C."/>
            <person name="Lipzen A."/>
            <person name="Lutzoni F."/>
            <person name="Magnuson J."/>
            <person name="Mondo S."/>
            <person name="Nolan M."/>
            <person name="Ohm R."/>
            <person name="Pangilinan J."/>
            <person name="Park H.-J."/>
            <person name="Ramirez L."/>
            <person name="Alfaro M."/>
            <person name="Sun H."/>
            <person name="Tritt A."/>
            <person name="Yoshinaga Y."/>
            <person name="Zwiers L.-H."/>
            <person name="Turgeon B."/>
            <person name="Goodwin S."/>
            <person name="Spatafora J."/>
            <person name="Crous P."/>
            <person name="Grigoriev I."/>
        </authorList>
    </citation>
    <scope>NUCLEOTIDE SEQUENCE</scope>
    <source>
        <strain evidence="2">CBS 119687</strain>
    </source>
</reference>
<keyword evidence="3" id="KW-1185">Reference proteome</keyword>
<organism evidence="2 3">
    <name type="scientific">Dothidotthia symphoricarpi CBS 119687</name>
    <dbReference type="NCBI Taxonomy" id="1392245"/>
    <lineage>
        <taxon>Eukaryota</taxon>
        <taxon>Fungi</taxon>
        <taxon>Dikarya</taxon>
        <taxon>Ascomycota</taxon>
        <taxon>Pezizomycotina</taxon>
        <taxon>Dothideomycetes</taxon>
        <taxon>Pleosporomycetidae</taxon>
        <taxon>Pleosporales</taxon>
        <taxon>Dothidotthiaceae</taxon>
        <taxon>Dothidotthia</taxon>
    </lineage>
</organism>
<evidence type="ECO:0000313" key="2">
    <source>
        <dbReference type="EMBL" id="KAF2129534.1"/>
    </source>
</evidence>
<dbReference type="AlphaFoldDB" id="A0A6A6AF16"/>
<accession>A0A6A6AF16</accession>
<feature type="coiled-coil region" evidence="1">
    <location>
        <begin position="258"/>
        <end position="285"/>
    </location>
</feature>
<dbReference type="RefSeq" id="XP_033523923.1">
    <property type="nucleotide sequence ID" value="XM_033671508.1"/>
</dbReference>
<dbReference type="EMBL" id="ML977506">
    <property type="protein sequence ID" value="KAF2129534.1"/>
    <property type="molecule type" value="Genomic_DNA"/>
</dbReference>
<evidence type="ECO:0000256" key="1">
    <source>
        <dbReference type="SAM" id="Coils"/>
    </source>
</evidence>
<protein>
    <submittedName>
        <fullName evidence="2">Uncharacterized protein</fullName>
    </submittedName>
</protein>
<dbReference type="OrthoDB" id="10651226at2759"/>